<evidence type="ECO:0000256" key="1">
    <source>
        <dbReference type="ARBA" id="ARBA00004370"/>
    </source>
</evidence>
<evidence type="ECO:0000256" key="4">
    <source>
        <dbReference type="ARBA" id="ARBA00022985"/>
    </source>
</evidence>
<dbReference type="CDD" id="cd02517">
    <property type="entry name" value="CMP-KDO-Synthetase"/>
    <property type="match status" value="1"/>
</dbReference>
<dbReference type="EC" id="2.7.7.38" evidence="5"/>
<keyword evidence="3 5" id="KW-0548">Nucleotidyltransferase</keyword>
<gene>
    <name evidence="5" type="primary">kdsB</name>
    <name evidence="6" type="ORF">A6X21_19700</name>
</gene>
<dbReference type="UniPathway" id="UPA00358">
    <property type="reaction ID" value="UER00476"/>
</dbReference>
<dbReference type="Proteomes" id="UP000094828">
    <property type="component" value="Unassembled WGS sequence"/>
</dbReference>
<comment type="function">
    <text evidence="5">Activates KDO (a required 8-carbon sugar) for incorporation into bacterial lipopolysaccharide in Gram-negative bacteria.</text>
</comment>
<dbReference type="PANTHER" id="PTHR42866:SF2">
    <property type="entry name" value="3-DEOXY-MANNO-OCTULOSONATE CYTIDYLYLTRANSFERASE, MITOCHONDRIAL"/>
    <property type="match status" value="1"/>
</dbReference>
<evidence type="ECO:0000256" key="3">
    <source>
        <dbReference type="ARBA" id="ARBA00022695"/>
    </source>
</evidence>
<dbReference type="GO" id="GO:0005829">
    <property type="term" value="C:cytosol"/>
    <property type="evidence" value="ECO:0007669"/>
    <property type="project" value="TreeGrafter"/>
</dbReference>
<dbReference type="InterPro" id="IPR003329">
    <property type="entry name" value="Cytidylyl_trans"/>
</dbReference>
<comment type="catalytic activity">
    <reaction evidence="5">
        <text>3-deoxy-alpha-D-manno-oct-2-ulosonate + CTP = CMP-3-deoxy-beta-D-manno-octulosonate + diphosphate</text>
        <dbReference type="Rhea" id="RHEA:23448"/>
        <dbReference type="ChEBI" id="CHEBI:33019"/>
        <dbReference type="ChEBI" id="CHEBI:37563"/>
        <dbReference type="ChEBI" id="CHEBI:85986"/>
        <dbReference type="ChEBI" id="CHEBI:85987"/>
        <dbReference type="EC" id="2.7.7.38"/>
    </reaction>
</comment>
<evidence type="ECO:0000313" key="6">
    <source>
        <dbReference type="EMBL" id="ODA32589.1"/>
    </source>
</evidence>
<name>A0A1C3EHA4_9PLAN</name>
<dbReference type="Gene3D" id="3.90.550.10">
    <property type="entry name" value="Spore Coat Polysaccharide Biosynthesis Protein SpsA, Chain A"/>
    <property type="match status" value="1"/>
</dbReference>
<comment type="caution">
    <text evidence="6">The sequence shown here is derived from an EMBL/GenBank/DDBJ whole genome shotgun (WGS) entry which is preliminary data.</text>
</comment>
<keyword evidence="4 5" id="KW-0448">Lipopolysaccharide biosynthesis</keyword>
<dbReference type="AlphaFoldDB" id="A0A1C3EHA4"/>
<dbReference type="RefSeq" id="WP_068847104.1">
    <property type="nucleotide sequence ID" value="NZ_LYDR01000063.1"/>
</dbReference>
<keyword evidence="2 5" id="KW-0808">Transferase</keyword>
<dbReference type="NCBIfam" id="NF003950">
    <property type="entry name" value="PRK05450.1-3"/>
    <property type="match status" value="1"/>
</dbReference>
<reference evidence="6 7" key="1">
    <citation type="submission" date="2016-05" db="EMBL/GenBank/DDBJ databases">
        <title>Genomic and physiological characterization of Planctopirus sp. isolated from fresh water lake.</title>
        <authorList>
            <person name="Subhash Y."/>
            <person name="Ramana C."/>
        </authorList>
    </citation>
    <scope>NUCLEOTIDE SEQUENCE [LARGE SCALE GENOMIC DNA]</scope>
    <source>
        <strain evidence="6 7">JC280</strain>
    </source>
</reference>
<dbReference type="OrthoDB" id="9815559at2"/>
<dbReference type="STRING" id="1841610.A6X21_19700"/>
<accession>A0A1C3EHA4</accession>
<sequence>MSQKICGVIPARLASTRLPGKMLLNQTGKPLLQHVWERVAATELFDELVIATDAKEIFEVAQTFGANVEMTGEHASGTDRVAEVIRRRGNQFEIVVNVQGDEPEIDRGHISKVIESLLAVPKAQMSTLAAPLRRWESIAATSCVKVVTDSTGRALYFSRSVIPFPRDGFDESMLVEPSPWRLHVGIYGFRTDFLLQLTTWPQSPLEKLEKLEQLRALEAGVHIQVADVDHPSVGIDTPEDYAQFVERMRNV</sequence>
<evidence type="ECO:0000256" key="2">
    <source>
        <dbReference type="ARBA" id="ARBA00022679"/>
    </source>
</evidence>
<comment type="similarity">
    <text evidence="5">Belongs to the KdsB family.</text>
</comment>
<dbReference type="NCBIfam" id="TIGR00466">
    <property type="entry name" value="kdsB"/>
    <property type="match status" value="1"/>
</dbReference>
<keyword evidence="7" id="KW-1185">Reference proteome</keyword>
<dbReference type="HAMAP" id="MF_00057">
    <property type="entry name" value="KdsB"/>
    <property type="match status" value="1"/>
</dbReference>
<dbReference type="SUPFAM" id="SSF53448">
    <property type="entry name" value="Nucleotide-diphospho-sugar transferases"/>
    <property type="match status" value="1"/>
</dbReference>
<dbReference type="GO" id="GO:0008690">
    <property type="term" value="F:3-deoxy-manno-octulosonate cytidylyltransferase activity"/>
    <property type="evidence" value="ECO:0007669"/>
    <property type="project" value="UniProtKB-UniRule"/>
</dbReference>
<dbReference type="Pfam" id="PF02348">
    <property type="entry name" value="CTP_transf_3"/>
    <property type="match status" value="1"/>
</dbReference>
<organism evidence="6 7">
    <name type="scientific">Planctopirus hydrillae</name>
    <dbReference type="NCBI Taxonomy" id="1841610"/>
    <lineage>
        <taxon>Bacteria</taxon>
        <taxon>Pseudomonadati</taxon>
        <taxon>Planctomycetota</taxon>
        <taxon>Planctomycetia</taxon>
        <taxon>Planctomycetales</taxon>
        <taxon>Planctomycetaceae</taxon>
        <taxon>Planctopirus</taxon>
    </lineage>
</organism>
<comment type="subcellular location">
    <subcellularLocation>
        <location evidence="5">Cytoplasm</location>
    </subcellularLocation>
    <subcellularLocation>
        <location evidence="1">Membrane</location>
    </subcellularLocation>
</comment>
<dbReference type="GO" id="GO:0033468">
    <property type="term" value="P:CMP-keto-3-deoxy-D-manno-octulosonic acid biosynthetic process"/>
    <property type="evidence" value="ECO:0007669"/>
    <property type="project" value="UniProtKB-UniRule"/>
</dbReference>
<comment type="pathway">
    <text evidence="5">Nucleotide-sugar biosynthesis; CMP-3-deoxy-D-manno-octulosonate biosynthesis; CMP-3-deoxy-D-manno-octulosonate from 3-deoxy-D-manno-octulosonate and CTP: step 1/1.</text>
</comment>
<dbReference type="EMBL" id="LYDR01000063">
    <property type="protein sequence ID" value="ODA32589.1"/>
    <property type="molecule type" value="Genomic_DNA"/>
</dbReference>
<evidence type="ECO:0000256" key="5">
    <source>
        <dbReference type="HAMAP-Rule" id="MF_00057"/>
    </source>
</evidence>
<dbReference type="GO" id="GO:0009103">
    <property type="term" value="P:lipopolysaccharide biosynthetic process"/>
    <property type="evidence" value="ECO:0007669"/>
    <property type="project" value="UniProtKB-UniRule"/>
</dbReference>
<evidence type="ECO:0000313" key="7">
    <source>
        <dbReference type="Proteomes" id="UP000094828"/>
    </source>
</evidence>
<keyword evidence="5" id="KW-0963">Cytoplasm</keyword>
<dbReference type="PANTHER" id="PTHR42866">
    <property type="entry name" value="3-DEOXY-MANNO-OCTULOSONATE CYTIDYLYLTRANSFERASE"/>
    <property type="match status" value="1"/>
</dbReference>
<dbReference type="FunFam" id="3.90.550.10:FF:000011">
    <property type="entry name" value="3-deoxy-manno-octulosonate cytidylyltransferase"/>
    <property type="match status" value="1"/>
</dbReference>
<dbReference type="InterPro" id="IPR004528">
    <property type="entry name" value="KdsB"/>
</dbReference>
<dbReference type="InterPro" id="IPR029044">
    <property type="entry name" value="Nucleotide-diphossugar_trans"/>
</dbReference>
<dbReference type="GO" id="GO:0016020">
    <property type="term" value="C:membrane"/>
    <property type="evidence" value="ECO:0007669"/>
    <property type="project" value="UniProtKB-SubCell"/>
</dbReference>
<dbReference type="NCBIfam" id="NF003952">
    <property type="entry name" value="PRK05450.1-5"/>
    <property type="match status" value="1"/>
</dbReference>
<proteinExistence type="inferred from homology"/>
<protein>
    <recommendedName>
        <fullName evidence="5">3-deoxy-manno-octulosonate cytidylyltransferase</fullName>
        <ecNumber evidence="5">2.7.7.38</ecNumber>
    </recommendedName>
    <alternativeName>
        <fullName evidence="5">CMP-2-keto-3-deoxyoctulosonic acid synthase</fullName>
        <shortName evidence="5">CKS</shortName>
        <shortName evidence="5">CMP-KDO synthase</shortName>
    </alternativeName>
</protein>